<feature type="domain" description="Ketopantoate reductase N-terminal" evidence="1">
    <location>
        <begin position="8"/>
        <end position="168"/>
    </location>
</feature>
<dbReference type="EMBL" id="JAKIXB020000003">
    <property type="protein sequence ID" value="KAL1609482.1"/>
    <property type="molecule type" value="Genomic_DNA"/>
</dbReference>
<organism evidence="3 4">
    <name type="scientific">Nothophoma quercina</name>
    <dbReference type="NCBI Taxonomy" id="749835"/>
    <lineage>
        <taxon>Eukaryota</taxon>
        <taxon>Fungi</taxon>
        <taxon>Dikarya</taxon>
        <taxon>Ascomycota</taxon>
        <taxon>Pezizomycotina</taxon>
        <taxon>Dothideomycetes</taxon>
        <taxon>Pleosporomycetidae</taxon>
        <taxon>Pleosporales</taxon>
        <taxon>Pleosporineae</taxon>
        <taxon>Didymellaceae</taxon>
        <taxon>Nothophoma</taxon>
    </lineage>
</organism>
<dbReference type="InterPro" id="IPR013752">
    <property type="entry name" value="KPA_reductase"/>
</dbReference>
<reference evidence="3 4" key="1">
    <citation type="submission" date="2024-02" db="EMBL/GenBank/DDBJ databases">
        <title>De novo assembly and annotation of 12 fungi associated with fruit tree decline syndrome in Ontario, Canada.</title>
        <authorList>
            <person name="Sulman M."/>
            <person name="Ellouze W."/>
            <person name="Ilyukhin E."/>
        </authorList>
    </citation>
    <scope>NUCLEOTIDE SEQUENCE [LARGE SCALE GENOMIC DNA]</scope>
    <source>
        <strain evidence="3 4">M97-236</strain>
    </source>
</reference>
<proteinExistence type="predicted"/>
<feature type="domain" description="Ketopantoate reductase C-terminal" evidence="2">
    <location>
        <begin position="305"/>
        <end position="344"/>
    </location>
</feature>
<name>A0ABR3RYJ7_9PLEO</name>
<keyword evidence="4" id="KW-1185">Reference proteome</keyword>
<evidence type="ECO:0008006" key="5">
    <source>
        <dbReference type="Google" id="ProtNLM"/>
    </source>
</evidence>
<dbReference type="Gene3D" id="1.10.1040.10">
    <property type="entry name" value="N-(1-d-carboxylethyl)-l-norvaline Dehydrogenase, domain 2"/>
    <property type="match status" value="1"/>
</dbReference>
<gene>
    <name evidence="3" type="ORF">SLS59_000987</name>
</gene>
<evidence type="ECO:0000313" key="4">
    <source>
        <dbReference type="Proteomes" id="UP001521222"/>
    </source>
</evidence>
<dbReference type="Pfam" id="PF08546">
    <property type="entry name" value="ApbA_C"/>
    <property type="match status" value="2"/>
</dbReference>
<protein>
    <recommendedName>
        <fullName evidence="5">2-dehydropantoate 2-reductase</fullName>
    </recommendedName>
</protein>
<sequence>MTDGRKSVLIIGAGSVGAIAALNLEVGGLASVTVALRSSYNAVKEQGYIIESCDHGSLKSFRPSVVRNSIPDIIAEGLPPYDYIILSTKSVPDVGPTALDLIAPALPKDNAHTTLVLLQNGLNIEKPFLTSHPQTIVLSGVSMIGSAEPTPGHIIQNEPDRLLVGAFPHPAVDTQIASARAQEFVKIYAAGGKTDCKYSPDVPHDRWRKLVYNACLNPICAITGVDSGRIRLADGGLAGLVRPAMREIVAAAKAVANVELDEDVVEKVIETDPIESWAKPSMQQDLAKVRPRHTEPPIVLLAENKQGNYIEFENLLGEPLREGKKAGVPMPTLEVLYQLTRTIQWRTKEAKGLVQLPGK</sequence>
<accession>A0ABR3RYJ7</accession>
<dbReference type="SUPFAM" id="SSF48179">
    <property type="entry name" value="6-phosphogluconate dehydrogenase C-terminal domain-like"/>
    <property type="match status" value="1"/>
</dbReference>
<evidence type="ECO:0000259" key="2">
    <source>
        <dbReference type="Pfam" id="PF08546"/>
    </source>
</evidence>
<dbReference type="InterPro" id="IPR036291">
    <property type="entry name" value="NAD(P)-bd_dom_sf"/>
</dbReference>
<dbReference type="InterPro" id="IPR013328">
    <property type="entry name" value="6PGD_dom2"/>
</dbReference>
<comment type="caution">
    <text evidence="3">The sequence shown here is derived from an EMBL/GenBank/DDBJ whole genome shotgun (WGS) entry which is preliminary data.</text>
</comment>
<dbReference type="Proteomes" id="UP001521222">
    <property type="component" value="Unassembled WGS sequence"/>
</dbReference>
<dbReference type="InterPro" id="IPR051402">
    <property type="entry name" value="KPR-Related"/>
</dbReference>
<feature type="domain" description="Ketopantoate reductase C-terminal" evidence="2">
    <location>
        <begin position="202"/>
        <end position="291"/>
    </location>
</feature>
<dbReference type="Gene3D" id="3.40.50.720">
    <property type="entry name" value="NAD(P)-binding Rossmann-like Domain"/>
    <property type="match status" value="1"/>
</dbReference>
<dbReference type="InterPro" id="IPR008927">
    <property type="entry name" value="6-PGluconate_DH-like_C_sf"/>
</dbReference>
<evidence type="ECO:0000313" key="3">
    <source>
        <dbReference type="EMBL" id="KAL1609482.1"/>
    </source>
</evidence>
<dbReference type="Pfam" id="PF02558">
    <property type="entry name" value="ApbA"/>
    <property type="match status" value="1"/>
</dbReference>
<dbReference type="PANTHER" id="PTHR21708:SF30">
    <property type="entry name" value="2-DEHYDROPANTOATE 2-REDUCTASE-RELATED"/>
    <property type="match status" value="1"/>
</dbReference>
<evidence type="ECO:0000259" key="1">
    <source>
        <dbReference type="Pfam" id="PF02558"/>
    </source>
</evidence>
<dbReference type="InterPro" id="IPR013332">
    <property type="entry name" value="KPR_N"/>
</dbReference>
<dbReference type="PANTHER" id="PTHR21708">
    <property type="entry name" value="PROBABLE 2-DEHYDROPANTOATE 2-REDUCTASE"/>
    <property type="match status" value="1"/>
</dbReference>
<dbReference type="SUPFAM" id="SSF51735">
    <property type="entry name" value="NAD(P)-binding Rossmann-fold domains"/>
    <property type="match status" value="1"/>
</dbReference>